<keyword evidence="4" id="KW-0460">Magnesium</keyword>
<dbReference type="InterPro" id="IPR017850">
    <property type="entry name" value="Alkaline_phosphatase_core_sf"/>
</dbReference>
<dbReference type="EC" id="3.1.3.1" evidence="1"/>
<dbReference type="PANTHER" id="PTHR11596">
    <property type="entry name" value="ALKALINE PHOSPHATASE"/>
    <property type="match status" value="1"/>
</dbReference>
<dbReference type="AlphaFoldDB" id="A0A0N4ZQB4"/>
<feature type="binding site" evidence="4">
    <location>
        <position position="347"/>
    </location>
    <ligand>
        <name>Mg(2+)</name>
        <dbReference type="ChEBI" id="CHEBI:18420"/>
    </ligand>
</feature>
<feature type="binding site" evidence="4">
    <location>
        <position position="352"/>
    </location>
    <ligand>
        <name>Zn(2+)</name>
        <dbReference type="ChEBI" id="CHEBI:29105"/>
        <label>2</label>
    </ligand>
</feature>
<keyword evidence="4" id="KW-0862">Zinc</keyword>
<dbReference type="PANTHER" id="PTHR11596:SF5">
    <property type="entry name" value="ALKALINE PHOSPHATASE"/>
    <property type="match status" value="1"/>
</dbReference>
<comment type="cofactor">
    <cofactor evidence="4">
        <name>Mg(2+)</name>
        <dbReference type="ChEBI" id="CHEBI:18420"/>
    </cofactor>
    <text evidence="4">Binds 1 Mg(2+) ion.</text>
</comment>
<sequence length="584" mass="66587">MLIRNIFTTILLILFVSVSISQLNEEYESFFWNRLSKDYLNKKIDYLKSLGVSLNKKKKPKNVILFIGDGMGTTITTVSRIFKNQQESKNLNKDIFDQTPLKFEMFENTGLVRTHSLNLHVGTSAAGAVAMISGQKSTSGVINIKPGGNKSDCNVNENEKQLNSLVFEALRNNVKVGFITTTRISHATPASMYAFTKNRFHENDNYYKNDSYKKNCKDIAQQIINYPANQFSIMLGGGRMYLMPEEENDPVYTNVTGKRTDKKNILNEWKKLYPDNKLLLTKDDLLKKDYNVNTKHILGVFSPSHLKYYIDKDDYDKKVQPTLEEMTEYAIEFLEKDNTNGYFLMIEGGLIDIAAHENRGYVTLSETIEFDKAIDKANKMTKINNDTLIIVTADHSHPLNFNGFPSRDTNVLGTNFPLISSITVPQDKKNIPNLLFTAGKGFNSMFITNKITNEYTRKNLTDDVTIDPNFITPSCILAEYGSHGGEDVSLFSTGPLSYLFSGNYDNTQIAYNIKYALCINTENELNICDETFMENYENSMSNTLNTYKTLLIYSLCICLLLILMIIFISLSYFRLRDLNLRNNM</sequence>
<keyword evidence="6" id="KW-0472">Membrane</keyword>
<keyword evidence="7" id="KW-0732">Signal</keyword>
<feature type="binding site" evidence="4">
    <location>
        <position position="69"/>
    </location>
    <ligand>
        <name>Mg(2+)</name>
        <dbReference type="ChEBI" id="CHEBI:18420"/>
    </ligand>
</feature>
<evidence type="ECO:0000313" key="8">
    <source>
        <dbReference type="Proteomes" id="UP000038045"/>
    </source>
</evidence>
<keyword evidence="6" id="KW-1133">Transmembrane helix</keyword>
<keyword evidence="6" id="KW-0812">Transmembrane</keyword>
<feature type="binding site" evidence="4">
    <location>
        <position position="186"/>
    </location>
    <ligand>
        <name>Mg(2+)</name>
        <dbReference type="ChEBI" id="CHEBI:18420"/>
    </ligand>
</feature>
<dbReference type="InterPro" id="IPR001952">
    <property type="entry name" value="Alkaline_phosphatase"/>
</dbReference>
<evidence type="ECO:0000256" key="1">
    <source>
        <dbReference type="ARBA" id="ARBA00012647"/>
    </source>
</evidence>
<evidence type="ECO:0000313" key="9">
    <source>
        <dbReference type="WBParaSite" id="PTRK_0001071400.1"/>
    </source>
</evidence>
<dbReference type="Pfam" id="PF00245">
    <property type="entry name" value="Alk_phosphatase"/>
    <property type="match status" value="1"/>
</dbReference>
<dbReference type="GO" id="GO:0004035">
    <property type="term" value="F:alkaline phosphatase activity"/>
    <property type="evidence" value="ECO:0007669"/>
    <property type="project" value="UniProtKB-EC"/>
</dbReference>
<reference evidence="9" key="1">
    <citation type="submission" date="2017-02" db="UniProtKB">
        <authorList>
            <consortium name="WormBaseParasite"/>
        </authorList>
    </citation>
    <scope>IDENTIFICATION</scope>
</reference>
<dbReference type="PRINTS" id="PR00113">
    <property type="entry name" value="ALKPHPHTASE"/>
</dbReference>
<accession>A0A0N4ZQB4</accession>
<feature type="binding site" evidence="4">
    <location>
        <position position="483"/>
    </location>
    <ligand>
        <name>Zn(2+)</name>
        <dbReference type="ChEBI" id="CHEBI:29105"/>
        <label>2</label>
    </ligand>
</feature>
<keyword evidence="8" id="KW-1185">Reference proteome</keyword>
<feature type="chain" id="PRO_5005892065" description="alkaline phosphatase" evidence="7">
    <location>
        <begin position="22"/>
        <end position="584"/>
    </location>
</feature>
<feature type="binding site" evidence="4">
    <location>
        <position position="188"/>
    </location>
    <ligand>
        <name>Mg(2+)</name>
        <dbReference type="ChEBI" id="CHEBI:18420"/>
    </ligand>
</feature>
<evidence type="ECO:0000256" key="3">
    <source>
        <dbReference type="PIRSR" id="PIRSR601952-1"/>
    </source>
</evidence>
<comment type="similarity">
    <text evidence="5">Belongs to the alkaline phosphatase family.</text>
</comment>
<feature type="active site" description="Phosphoserine intermediate" evidence="3">
    <location>
        <position position="124"/>
    </location>
</feature>
<evidence type="ECO:0000256" key="2">
    <source>
        <dbReference type="ARBA" id="ARBA00022553"/>
    </source>
</evidence>
<dbReference type="Proteomes" id="UP000038045">
    <property type="component" value="Unplaced"/>
</dbReference>
<evidence type="ECO:0000256" key="4">
    <source>
        <dbReference type="PIRSR" id="PIRSR601952-2"/>
    </source>
</evidence>
<feature type="transmembrane region" description="Helical" evidence="6">
    <location>
        <begin position="550"/>
        <end position="575"/>
    </location>
</feature>
<dbReference type="SMART" id="SM00098">
    <property type="entry name" value="alkPPc"/>
    <property type="match status" value="1"/>
</dbReference>
<dbReference type="SUPFAM" id="SSF53649">
    <property type="entry name" value="Alkaline phosphatase-like"/>
    <property type="match status" value="1"/>
</dbReference>
<organism evidence="8 9">
    <name type="scientific">Parastrongyloides trichosuri</name>
    <name type="common">Possum-specific nematode worm</name>
    <dbReference type="NCBI Taxonomy" id="131310"/>
    <lineage>
        <taxon>Eukaryota</taxon>
        <taxon>Metazoa</taxon>
        <taxon>Ecdysozoa</taxon>
        <taxon>Nematoda</taxon>
        <taxon>Chromadorea</taxon>
        <taxon>Rhabditida</taxon>
        <taxon>Tylenchina</taxon>
        <taxon>Panagrolaimomorpha</taxon>
        <taxon>Strongyloidoidea</taxon>
        <taxon>Strongyloididae</taxon>
        <taxon>Parastrongyloides</taxon>
    </lineage>
</organism>
<feature type="binding site" evidence="4">
    <location>
        <position position="356"/>
    </location>
    <ligand>
        <name>Zn(2+)</name>
        <dbReference type="ChEBI" id="CHEBI:29105"/>
        <label>2</label>
    </ligand>
</feature>
<comment type="cofactor">
    <cofactor evidence="4">
        <name>Zn(2+)</name>
        <dbReference type="ChEBI" id="CHEBI:29105"/>
    </cofactor>
    <text evidence="4">Binds 2 Zn(2+) ions.</text>
</comment>
<feature type="binding site" evidence="4">
    <location>
        <position position="395"/>
    </location>
    <ligand>
        <name>Zn(2+)</name>
        <dbReference type="ChEBI" id="CHEBI:29105"/>
        <label>2</label>
    </ligand>
</feature>
<evidence type="ECO:0000256" key="5">
    <source>
        <dbReference type="RuleBase" id="RU003946"/>
    </source>
</evidence>
<feature type="binding site" evidence="4">
    <location>
        <position position="69"/>
    </location>
    <ligand>
        <name>Zn(2+)</name>
        <dbReference type="ChEBI" id="CHEBI:29105"/>
        <label>2</label>
    </ligand>
</feature>
<dbReference type="WBParaSite" id="PTRK_0001071400.1">
    <property type="protein sequence ID" value="PTRK_0001071400.1"/>
    <property type="gene ID" value="PTRK_0001071400"/>
</dbReference>
<feature type="signal peptide" evidence="7">
    <location>
        <begin position="1"/>
        <end position="21"/>
    </location>
</feature>
<proteinExistence type="inferred from homology"/>
<keyword evidence="2" id="KW-0597">Phosphoprotein</keyword>
<dbReference type="GO" id="GO:0046872">
    <property type="term" value="F:metal ion binding"/>
    <property type="evidence" value="ECO:0007669"/>
    <property type="project" value="UniProtKB-KW"/>
</dbReference>
<keyword evidence="4" id="KW-0479">Metal-binding</keyword>
<evidence type="ECO:0000256" key="6">
    <source>
        <dbReference type="SAM" id="Phobius"/>
    </source>
</evidence>
<name>A0A0N4ZQB4_PARTI</name>
<dbReference type="CDD" id="cd16012">
    <property type="entry name" value="ALP"/>
    <property type="match status" value="1"/>
</dbReference>
<dbReference type="STRING" id="131310.A0A0N4ZQB4"/>
<feature type="binding site" evidence="4">
    <location>
        <position position="394"/>
    </location>
    <ligand>
        <name>Zn(2+)</name>
        <dbReference type="ChEBI" id="CHEBI:29105"/>
        <label>2</label>
    </ligand>
</feature>
<evidence type="ECO:0000256" key="7">
    <source>
        <dbReference type="SAM" id="SignalP"/>
    </source>
</evidence>
<dbReference type="Gene3D" id="3.40.720.10">
    <property type="entry name" value="Alkaline Phosphatase, subunit A"/>
    <property type="match status" value="1"/>
</dbReference>
<protein>
    <recommendedName>
        <fullName evidence="1">alkaline phosphatase</fullName>
        <ecNumber evidence="1">3.1.3.1</ecNumber>
    </recommendedName>
</protein>